<dbReference type="Gene3D" id="1.10.260.40">
    <property type="entry name" value="lambda repressor-like DNA-binding domains"/>
    <property type="match status" value="1"/>
</dbReference>
<dbReference type="Gene3D" id="2.60.120.10">
    <property type="entry name" value="Jelly Rolls"/>
    <property type="match status" value="1"/>
</dbReference>
<dbReference type="RefSeq" id="WP_015948515.1">
    <property type="nucleotide sequence ID" value="NC_011768.1"/>
</dbReference>
<dbReference type="GO" id="GO:0005829">
    <property type="term" value="C:cytosol"/>
    <property type="evidence" value="ECO:0007669"/>
    <property type="project" value="TreeGrafter"/>
</dbReference>
<dbReference type="InterPro" id="IPR011051">
    <property type="entry name" value="RmlC_Cupin_sf"/>
</dbReference>
<accession>B8FLW0</accession>
<dbReference type="SMART" id="SM00530">
    <property type="entry name" value="HTH_XRE"/>
    <property type="match status" value="1"/>
</dbReference>
<organism evidence="3 4">
    <name type="scientific">Desulfatibacillum aliphaticivorans</name>
    <dbReference type="NCBI Taxonomy" id="218208"/>
    <lineage>
        <taxon>Bacteria</taxon>
        <taxon>Pseudomonadati</taxon>
        <taxon>Thermodesulfobacteriota</taxon>
        <taxon>Desulfobacteria</taxon>
        <taxon>Desulfobacterales</taxon>
        <taxon>Desulfatibacillaceae</taxon>
        <taxon>Desulfatibacillum</taxon>
    </lineage>
</organism>
<sequence>MPPKKKAKNISTGQRIHDLRKDKDMDLETLANETGLAVDTLEKIESGENMPSVGSLLQIARALEVDSAFFLEKEVKTTKKGLAKAYSERTSHYAYTTLSPGARHKHMKAFKIEIPPKQEHDGVSYQHEGEEFVYVLSGKVEVTVGEHVNKLEEGGSLHFNSGLRHLLKNPGEDAALLLVVVYTP</sequence>
<dbReference type="InterPro" id="IPR001387">
    <property type="entry name" value="Cro/C1-type_HTH"/>
</dbReference>
<dbReference type="GO" id="GO:0003700">
    <property type="term" value="F:DNA-binding transcription factor activity"/>
    <property type="evidence" value="ECO:0007669"/>
    <property type="project" value="TreeGrafter"/>
</dbReference>
<dbReference type="Pfam" id="PF01381">
    <property type="entry name" value="HTH_3"/>
    <property type="match status" value="1"/>
</dbReference>
<keyword evidence="1" id="KW-0238">DNA-binding</keyword>
<evidence type="ECO:0000313" key="4">
    <source>
        <dbReference type="Proteomes" id="UP000000739"/>
    </source>
</evidence>
<dbReference type="InterPro" id="IPR014710">
    <property type="entry name" value="RmlC-like_jellyroll"/>
</dbReference>
<feature type="domain" description="HTH cro/C1-type" evidence="2">
    <location>
        <begin position="16"/>
        <end position="70"/>
    </location>
</feature>
<dbReference type="CDD" id="cd00093">
    <property type="entry name" value="HTH_XRE"/>
    <property type="match status" value="1"/>
</dbReference>
<dbReference type="HOGENOM" id="CLU_085376_3_2_7"/>
<dbReference type="PANTHER" id="PTHR46797:SF19">
    <property type="entry name" value="BLL2473 PROTEIN"/>
    <property type="match status" value="1"/>
</dbReference>
<dbReference type="eggNOG" id="COG1917">
    <property type="taxonomic scope" value="Bacteria"/>
</dbReference>
<dbReference type="PROSITE" id="PS50943">
    <property type="entry name" value="HTH_CROC1"/>
    <property type="match status" value="1"/>
</dbReference>
<gene>
    <name evidence="3" type="ordered locus">Dalk_3777</name>
</gene>
<evidence type="ECO:0000256" key="1">
    <source>
        <dbReference type="ARBA" id="ARBA00023125"/>
    </source>
</evidence>
<keyword evidence="4" id="KW-1185">Reference proteome</keyword>
<dbReference type="AlphaFoldDB" id="B8FLW0"/>
<dbReference type="SUPFAM" id="SSF47413">
    <property type="entry name" value="lambda repressor-like DNA-binding domains"/>
    <property type="match status" value="1"/>
</dbReference>
<dbReference type="InterPro" id="IPR013096">
    <property type="entry name" value="Cupin_2"/>
</dbReference>
<dbReference type="InterPro" id="IPR010982">
    <property type="entry name" value="Lambda_DNA-bd_dom_sf"/>
</dbReference>
<evidence type="ECO:0000259" key="2">
    <source>
        <dbReference type="PROSITE" id="PS50943"/>
    </source>
</evidence>
<dbReference type="Proteomes" id="UP000000739">
    <property type="component" value="Chromosome"/>
</dbReference>
<proteinExistence type="predicted"/>
<evidence type="ECO:0000313" key="3">
    <source>
        <dbReference type="EMBL" id="ACL05464.1"/>
    </source>
</evidence>
<dbReference type="InterPro" id="IPR050807">
    <property type="entry name" value="TransReg_Diox_bact_type"/>
</dbReference>
<dbReference type="GO" id="GO:0003677">
    <property type="term" value="F:DNA binding"/>
    <property type="evidence" value="ECO:0007669"/>
    <property type="project" value="UniProtKB-KW"/>
</dbReference>
<dbReference type="EMBL" id="CP001322">
    <property type="protein sequence ID" value="ACL05464.1"/>
    <property type="molecule type" value="Genomic_DNA"/>
</dbReference>
<reference evidence="3 4" key="1">
    <citation type="journal article" date="2012" name="Environ. Microbiol.">
        <title>The genome sequence of Desulfatibacillum alkenivorans AK-01: a blueprint for anaerobic alkane oxidation.</title>
        <authorList>
            <person name="Callaghan A.V."/>
            <person name="Morris B.E."/>
            <person name="Pereira I.A."/>
            <person name="McInerney M.J."/>
            <person name="Austin R.N."/>
            <person name="Groves J.T."/>
            <person name="Kukor J.J."/>
            <person name="Suflita J.M."/>
            <person name="Young L.Y."/>
            <person name="Zylstra G.J."/>
            <person name="Wawrik B."/>
        </authorList>
    </citation>
    <scope>NUCLEOTIDE SEQUENCE [LARGE SCALE GENOMIC DNA]</scope>
    <source>
        <strain evidence="3 4">AK-01</strain>
    </source>
</reference>
<protein>
    <submittedName>
        <fullName evidence="3">Transcriptional regulator, XRE family</fullName>
    </submittedName>
</protein>
<dbReference type="CDD" id="cd02209">
    <property type="entry name" value="cupin_XRE_C"/>
    <property type="match status" value="1"/>
</dbReference>
<dbReference type="eggNOG" id="COG1396">
    <property type="taxonomic scope" value="Bacteria"/>
</dbReference>
<dbReference type="SUPFAM" id="SSF51182">
    <property type="entry name" value="RmlC-like cupins"/>
    <property type="match status" value="1"/>
</dbReference>
<name>B8FLW0_DESAL</name>
<dbReference type="PANTHER" id="PTHR46797">
    <property type="entry name" value="HTH-TYPE TRANSCRIPTIONAL REGULATOR"/>
    <property type="match status" value="1"/>
</dbReference>
<dbReference type="Pfam" id="PF07883">
    <property type="entry name" value="Cupin_2"/>
    <property type="match status" value="1"/>
</dbReference>
<dbReference type="KEGG" id="dal:Dalk_3777"/>